<comment type="caution">
    <text evidence="1">The sequence shown here is derived from an EMBL/GenBank/DDBJ whole genome shotgun (WGS) entry which is preliminary data.</text>
</comment>
<dbReference type="RefSeq" id="WP_343883342.1">
    <property type="nucleotide sequence ID" value="NZ_BAAAFO010000004.1"/>
</dbReference>
<proteinExistence type="predicted"/>
<reference evidence="1 2" key="1">
    <citation type="journal article" date="2019" name="Int. J. Syst. Evol. Microbiol.">
        <title>The Global Catalogue of Microorganisms (GCM) 10K type strain sequencing project: providing services to taxonomists for standard genome sequencing and annotation.</title>
        <authorList>
            <consortium name="The Broad Institute Genomics Platform"/>
            <consortium name="The Broad Institute Genome Sequencing Center for Infectious Disease"/>
            <person name="Wu L."/>
            <person name="Ma J."/>
        </authorList>
    </citation>
    <scope>NUCLEOTIDE SEQUENCE [LARGE SCALE GENOMIC DNA]</scope>
    <source>
        <strain evidence="1 2">JCM 16242</strain>
    </source>
</reference>
<accession>A0ABN0USX5</accession>
<gene>
    <name evidence="1" type="ORF">GCM10009126_27320</name>
</gene>
<dbReference type="Proteomes" id="UP001500657">
    <property type="component" value="Unassembled WGS sequence"/>
</dbReference>
<sequence>MNITDHGENDPLDFTLPEGWQAVARFGREAIEANRQARNDEDAQREAKP</sequence>
<evidence type="ECO:0000313" key="1">
    <source>
        <dbReference type="EMBL" id="GAA0260420.1"/>
    </source>
</evidence>
<evidence type="ECO:0000313" key="2">
    <source>
        <dbReference type="Proteomes" id="UP001500657"/>
    </source>
</evidence>
<name>A0ABN0USX5_9GAMM</name>
<protein>
    <submittedName>
        <fullName evidence="1">Uncharacterized protein</fullName>
    </submittedName>
</protein>
<organism evidence="1 2">
    <name type="scientific">Rhodanobacter caeni</name>
    <dbReference type="NCBI Taxonomy" id="657654"/>
    <lineage>
        <taxon>Bacteria</taxon>
        <taxon>Pseudomonadati</taxon>
        <taxon>Pseudomonadota</taxon>
        <taxon>Gammaproteobacteria</taxon>
        <taxon>Lysobacterales</taxon>
        <taxon>Rhodanobacteraceae</taxon>
        <taxon>Rhodanobacter</taxon>
    </lineage>
</organism>
<keyword evidence="2" id="KW-1185">Reference proteome</keyword>
<dbReference type="EMBL" id="BAAAFO010000004">
    <property type="protein sequence ID" value="GAA0260420.1"/>
    <property type="molecule type" value="Genomic_DNA"/>
</dbReference>